<dbReference type="PANTHER" id="PTHR36417:SF2">
    <property type="entry name" value="SELENOPROTEIN DOMAIN PROTEIN (AFU_ORTHOLOGUE AFUA_1G05220)"/>
    <property type="match status" value="1"/>
</dbReference>
<evidence type="ECO:0000256" key="1">
    <source>
        <dbReference type="ARBA" id="ARBA00023284"/>
    </source>
</evidence>
<protein>
    <submittedName>
        <fullName evidence="2">Selenoprotein W-related protein</fullName>
    </submittedName>
</protein>
<dbReference type="RefSeq" id="WP_309937684.1">
    <property type="nucleotide sequence ID" value="NZ_AP025305.1"/>
</dbReference>
<evidence type="ECO:0000313" key="2">
    <source>
        <dbReference type="EMBL" id="MDR6238212.1"/>
    </source>
</evidence>
<dbReference type="SUPFAM" id="SSF52833">
    <property type="entry name" value="Thioredoxin-like"/>
    <property type="match status" value="1"/>
</dbReference>
<proteinExistence type="predicted"/>
<gene>
    <name evidence="2" type="ORF">HNQ88_001188</name>
</gene>
<accession>A0AAE4BSB7</accession>
<sequence length="93" mass="10864">MKKAKIEIKYCTGCKWMLRAAWMQQELLQTFEKEIESISLLPEKETGGVFDIKVNGAIVFSYKVSKRFPQPKEIKQHIRDIISPQKDLGHIDR</sequence>
<organism evidence="2 3">
    <name type="scientific">Aureibacter tunicatorum</name>
    <dbReference type="NCBI Taxonomy" id="866807"/>
    <lineage>
        <taxon>Bacteria</taxon>
        <taxon>Pseudomonadati</taxon>
        <taxon>Bacteroidota</taxon>
        <taxon>Cytophagia</taxon>
        <taxon>Cytophagales</taxon>
        <taxon>Persicobacteraceae</taxon>
        <taxon>Aureibacter</taxon>
    </lineage>
</organism>
<evidence type="ECO:0000313" key="3">
    <source>
        <dbReference type="Proteomes" id="UP001185092"/>
    </source>
</evidence>
<keyword evidence="3" id="KW-1185">Reference proteome</keyword>
<dbReference type="InterPro" id="IPR036249">
    <property type="entry name" value="Thioredoxin-like_sf"/>
</dbReference>
<dbReference type="Gene3D" id="3.40.30.10">
    <property type="entry name" value="Glutaredoxin"/>
    <property type="match status" value="1"/>
</dbReference>
<reference evidence="2" key="1">
    <citation type="submission" date="2023-07" db="EMBL/GenBank/DDBJ databases">
        <title>Genomic Encyclopedia of Type Strains, Phase IV (KMG-IV): sequencing the most valuable type-strain genomes for metagenomic binning, comparative biology and taxonomic classification.</title>
        <authorList>
            <person name="Goeker M."/>
        </authorList>
    </citation>
    <scope>NUCLEOTIDE SEQUENCE</scope>
    <source>
        <strain evidence="2">DSM 26174</strain>
    </source>
</reference>
<dbReference type="InterPro" id="IPR011893">
    <property type="entry name" value="Selenoprotein_Rdx-typ"/>
</dbReference>
<dbReference type="Pfam" id="PF10262">
    <property type="entry name" value="Rdx"/>
    <property type="match status" value="1"/>
</dbReference>
<dbReference type="EMBL" id="JAVDQD010000001">
    <property type="protein sequence ID" value="MDR6238212.1"/>
    <property type="molecule type" value="Genomic_DNA"/>
</dbReference>
<dbReference type="AlphaFoldDB" id="A0AAE4BSB7"/>
<name>A0AAE4BSB7_9BACT</name>
<dbReference type="Proteomes" id="UP001185092">
    <property type="component" value="Unassembled WGS sequence"/>
</dbReference>
<dbReference type="NCBIfam" id="TIGR02174">
    <property type="entry name" value="CXXU_selWTH"/>
    <property type="match status" value="1"/>
</dbReference>
<dbReference type="PANTHER" id="PTHR36417">
    <property type="entry name" value="SELENOPROTEIN DOMAIN PROTEIN (AFU_ORTHOLOGUE AFUA_1G05220)"/>
    <property type="match status" value="1"/>
</dbReference>
<keyword evidence="1" id="KW-0676">Redox-active center</keyword>
<comment type="caution">
    <text evidence="2">The sequence shown here is derived from an EMBL/GenBank/DDBJ whole genome shotgun (WGS) entry which is preliminary data.</text>
</comment>